<dbReference type="SUPFAM" id="SSF111384">
    <property type="entry name" value="OmpH-like"/>
    <property type="match status" value="1"/>
</dbReference>
<protein>
    <recommendedName>
        <fullName evidence="6">Outer membrane protein H</fullName>
    </recommendedName>
</protein>
<keyword evidence="2" id="KW-0732">Signal</keyword>
<dbReference type="GO" id="GO:0005829">
    <property type="term" value="C:cytosol"/>
    <property type="evidence" value="ECO:0007669"/>
    <property type="project" value="TreeGrafter"/>
</dbReference>
<dbReference type="Pfam" id="PF03938">
    <property type="entry name" value="OmpH"/>
    <property type="match status" value="1"/>
</dbReference>
<dbReference type="EMBL" id="CP018477">
    <property type="protein sequence ID" value="ASV75066.1"/>
    <property type="molecule type" value="Genomic_DNA"/>
</dbReference>
<dbReference type="KEGG" id="ttf:THTE_2464"/>
<feature type="coiled-coil region" evidence="3">
    <location>
        <begin position="67"/>
        <end position="136"/>
    </location>
</feature>
<dbReference type="PANTHER" id="PTHR35089">
    <property type="entry name" value="CHAPERONE PROTEIN SKP"/>
    <property type="match status" value="1"/>
</dbReference>
<dbReference type="Gene3D" id="3.30.910.20">
    <property type="entry name" value="Skp domain"/>
    <property type="match status" value="1"/>
</dbReference>
<name>A0A286RGJ7_9BACT</name>
<dbReference type="InterPro" id="IPR024930">
    <property type="entry name" value="Skp_dom_sf"/>
</dbReference>
<dbReference type="SMART" id="SM00935">
    <property type="entry name" value="OmpH"/>
    <property type="match status" value="1"/>
</dbReference>
<comment type="similarity">
    <text evidence="1">Belongs to the Skp family.</text>
</comment>
<evidence type="ECO:0000256" key="2">
    <source>
        <dbReference type="ARBA" id="ARBA00022729"/>
    </source>
</evidence>
<dbReference type="AlphaFoldDB" id="A0A286RGJ7"/>
<organism evidence="4 5">
    <name type="scientific">Thermogutta terrifontis</name>
    <dbReference type="NCBI Taxonomy" id="1331910"/>
    <lineage>
        <taxon>Bacteria</taxon>
        <taxon>Pseudomonadati</taxon>
        <taxon>Planctomycetota</taxon>
        <taxon>Planctomycetia</taxon>
        <taxon>Pirellulales</taxon>
        <taxon>Thermoguttaceae</taxon>
        <taxon>Thermogutta</taxon>
    </lineage>
</organism>
<dbReference type="GO" id="GO:0050821">
    <property type="term" value="P:protein stabilization"/>
    <property type="evidence" value="ECO:0007669"/>
    <property type="project" value="TreeGrafter"/>
</dbReference>
<evidence type="ECO:0008006" key="6">
    <source>
        <dbReference type="Google" id="ProtNLM"/>
    </source>
</evidence>
<dbReference type="InterPro" id="IPR005632">
    <property type="entry name" value="Chaperone_Skp"/>
</dbReference>
<dbReference type="GO" id="GO:0051082">
    <property type="term" value="F:unfolded protein binding"/>
    <property type="evidence" value="ECO:0007669"/>
    <property type="project" value="InterPro"/>
</dbReference>
<dbReference type="Proteomes" id="UP000215086">
    <property type="component" value="Chromosome"/>
</dbReference>
<evidence type="ECO:0000313" key="4">
    <source>
        <dbReference type="EMBL" id="ASV75066.1"/>
    </source>
</evidence>
<sequence length="215" mass="24855">MRKSVWIAFRANPVWLLSILAFCAGGWWLGYHWHDFPPVARAETAATDTRMNARIGVIDLPAVMQRIPEFRAELTELQSDVQRAQSQFQKRQSELLSLQKELQTLPPESQEFQQRQQTLQQQMSQLQTEMQLQQQQFFERERKAYLSAFGRIDEAVQKVARAKGLVIVLRQSRPPAATSNPQELLAYLAREVIWAEPDLDITDDVVRELLGPLQK</sequence>
<dbReference type="RefSeq" id="WP_095415231.1">
    <property type="nucleotide sequence ID" value="NZ_CP018477.1"/>
</dbReference>
<keyword evidence="5" id="KW-1185">Reference proteome</keyword>
<evidence type="ECO:0000256" key="1">
    <source>
        <dbReference type="ARBA" id="ARBA00009091"/>
    </source>
</evidence>
<dbReference type="PANTHER" id="PTHR35089:SF1">
    <property type="entry name" value="CHAPERONE PROTEIN SKP"/>
    <property type="match status" value="1"/>
</dbReference>
<gene>
    <name evidence="4" type="ORF">THTE_2464</name>
</gene>
<evidence type="ECO:0000313" key="5">
    <source>
        <dbReference type="Proteomes" id="UP000215086"/>
    </source>
</evidence>
<proteinExistence type="inferred from homology"/>
<reference evidence="4 5" key="1">
    <citation type="journal article" name="Front. Microbiol.">
        <title>Sugar Metabolism of the First Thermophilic Planctomycete Thermogutta terrifontis: Comparative Genomic and Transcriptomic Approaches.</title>
        <authorList>
            <person name="Elcheninov A.G."/>
            <person name="Menzel P."/>
            <person name="Gudbergsdottir S.R."/>
            <person name="Slesarev A.I."/>
            <person name="Kadnikov V.V."/>
            <person name="Krogh A."/>
            <person name="Bonch-Osmolovskaya E.A."/>
            <person name="Peng X."/>
            <person name="Kublanov I.V."/>
        </authorList>
    </citation>
    <scope>NUCLEOTIDE SEQUENCE [LARGE SCALE GENOMIC DNA]</scope>
    <source>
        <strain evidence="4 5">R1</strain>
    </source>
</reference>
<accession>A0A286RGJ7</accession>
<evidence type="ECO:0000256" key="3">
    <source>
        <dbReference type="SAM" id="Coils"/>
    </source>
</evidence>
<keyword evidence="3" id="KW-0175">Coiled coil</keyword>